<dbReference type="PROSITE" id="PS51419">
    <property type="entry name" value="RAB"/>
    <property type="match status" value="1"/>
</dbReference>
<dbReference type="Gene3D" id="3.40.50.300">
    <property type="entry name" value="P-loop containing nucleotide triphosphate hydrolases"/>
    <property type="match status" value="1"/>
</dbReference>
<dbReference type="InterPro" id="IPR001806">
    <property type="entry name" value="Small_GTPase"/>
</dbReference>
<dbReference type="GO" id="GO:0007165">
    <property type="term" value="P:signal transduction"/>
    <property type="evidence" value="ECO:0007669"/>
    <property type="project" value="InterPro"/>
</dbReference>
<dbReference type="NCBIfam" id="TIGR00231">
    <property type="entry name" value="small_GTP"/>
    <property type="match status" value="1"/>
</dbReference>
<dbReference type="GO" id="GO:0005525">
    <property type="term" value="F:GTP binding"/>
    <property type="evidence" value="ECO:0007669"/>
    <property type="project" value="UniProtKB-KW"/>
</dbReference>
<sequence length="199" mass="22620">MSKSTTDSIEITILGCGGVGKSALTLKYMYDEFSSEYEPTKSDAYKKTIEVDGKPRILSIIDTAGQEDYGFLVDNNIRKSRAFLAVFSLTEKKSFDAIDDFLDKIYQIKKQDEVVVLLVGNKKDLADSNPEDRKVSIQEAKIKADKYNIKFMESSAKDDVNVKEIFSYLSEQIVKKYFKMDENSVQLKSSKKRIKCVIL</sequence>
<accession>A0A6G3MIB9</accession>
<dbReference type="FunFam" id="3.40.50.300:FF:001423">
    <property type="entry name" value="Ras family GTPase"/>
    <property type="match status" value="1"/>
</dbReference>
<dbReference type="Pfam" id="PF00071">
    <property type="entry name" value="Ras"/>
    <property type="match status" value="1"/>
</dbReference>
<dbReference type="SMART" id="SM00174">
    <property type="entry name" value="RHO"/>
    <property type="match status" value="1"/>
</dbReference>
<dbReference type="AlphaFoldDB" id="A0A6G3MIB9"/>
<protein>
    <submittedName>
        <fullName evidence="3">Ras-related protein Ral-A (Trinotate prediction)</fullName>
    </submittedName>
</protein>
<dbReference type="InterPro" id="IPR005225">
    <property type="entry name" value="Small_GTP-bd"/>
</dbReference>
<reference evidence="3" key="1">
    <citation type="submission" date="2018-11" db="EMBL/GenBank/DDBJ databases">
        <title>Henneguya salminicola genome and transcriptome.</title>
        <authorList>
            <person name="Yahalomi D."/>
            <person name="Atkinson S.D."/>
            <person name="Neuhof M."/>
            <person name="Chang E.S."/>
            <person name="Philippe H."/>
            <person name="Cartwright P."/>
            <person name="Bartholomew J.L."/>
            <person name="Huchon D."/>
        </authorList>
    </citation>
    <scope>NUCLEOTIDE SEQUENCE</scope>
    <source>
        <strain evidence="3">Hz1</strain>
        <tissue evidence="3">Whole</tissue>
    </source>
</reference>
<dbReference type="SUPFAM" id="SSF52540">
    <property type="entry name" value="P-loop containing nucleoside triphosphate hydrolases"/>
    <property type="match status" value="1"/>
</dbReference>
<dbReference type="PANTHER" id="PTHR24070">
    <property type="entry name" value="RAS, DI-RAS, AND RHEB FAMILY MEMBERS OF SMALL GTPASE SUPERFAMILY"/>
    <property type="match status" value="1"/>
</dbReference>
<evidence type="ECO:0000256" key="1">
    <source>
        <dbReference type="ARBA" id="ARBA00022741"/>
    </source>
</evidence>
<name>A0A6G3MIB9_HENSL</name>
<dbReference type="InterPro" id="IPR027417">
    <property type="entry name" value="P-loop_NTPase"/>
</dbReference>
<evidence type="ECO:0000256" key="2">
    <source>
        <dbReference type="ARBA" id="ARBA00023134"/>
    </source>
</evidence>
<keyword evidence="1" id="KW-0547">Nucleotide-binding</keyword>
<dbReference type="EMBL" id="GHBP01004814">
    <property type="protein sequence ID" value="NDJ93739.1"/>
    <property type="molecule type" value="Transcribed_RNA"/>
</dbReference>
<dbReference type="PROSITE" id="PS51420">
    <property type="entry name" value="RHO"/>
    <property type="match status" value="1"/>
</dbReference>
<dbReference type="GO" id="GO:0016020">
    <property type="term" value="C:membrane"/>
    <property type="evidence" value="ECO:0007669"/>
    <property type="project" value="InterPro"/>
</dbReference>
<proteinExistence type="predicted"/>
<dbReference type="SMART" id="SM00175">
    <property type="entry name" value="RAB"/>
    <property type="match status" value="1"/>
</dbReference>
<dbReference type="GO" id="GO:0003924">
    <property type="term" value="F:GTPase activity"/>
    <property type="evidence" value="ECO:0007669"/>
    <property type="project" value="InterPro"/>
</dbReference>
<evidence type="ECO:0000313" key="3">
    <source>
        <dbReference type="EMBL" id="NDJ93739.1"/>
    </source>
</evidence>
<dbReference type="SMART" id="SM00173">
    <property type="entry name" value="RAS"/>
    <property type="match status" value="1"/>
</dbReference>
<dbReference type="PROSITE" id="PS51421">
    <property type="entry name" value="RAS"/>
    <property type="match status" value="1"/>
</dbReference>
<dbReference type="OrthoDB" id="5976022at2759"/>
<organism evidence="3">
    <name type="scientific">Henneguya salminicola</name>
    <name type="common">Myxosporean</name>
    <dbReference type="NCBI Taxonomy" id="69463"/>
    <lineage>
        <taxon>Eukaryota</taxon>
        <taxon>Metazoa</taxon>
        <taxon>Cnidaria</taxon>
        <taxon>Myxozoa</taxon>
        <taxon>Myxosporea</taxon>
        <taxon>Bivalvulida</taxon>
        <taxon>Platysporina</taxon>
        <taxon>Myxobolidae</taxon>
        <taxon>Henneguya</taxon>
    </lineage>
</organism>
<keyword evidence="2" id="KW-0342">GTP-binding</keyword>
<dbReference type="PRINTS" id="PR00449">
    <property type="entry name" value="RASTRNSFRMNG"/>
</dbReference>
<dbReference type="InterPro" id="IPR020849">
    <property type="entry name" value="Small_GTPase_Ras-type"/>
</dbReference>